<dbReference type="AlphaFoldDB" id="A0A4D7CUT8"/>
<dbReference type="EMBL" id="CP039712">
    <property type="protein sequence ID" value="QCI86842.1"/>
    <property type="molecule type" value="Genomic_DNA"/>
</dbReference>
<keyword evidence="3" id="KW-0812">Transmembrane</keyword>
<evidence type="ECO:0000256" key="2">
    <source>
        <dbReference type="ARBA" id="ARBA00022475"/>
    </source>
</evidence>
<evidence type="ECO:0000256" key="5">
    <source>
        <dbReference type="ARBA" id="ARBA00023136"/>
    </source>
</evidence>
<dbReference type="Gene3D" id="1.20.120.940">
    <property type="entry name" value="Putative aromatic acid exporter, C-terminal domain"/>
    <property type="match status" value="1"/>
</dbReference>
<dbReference type="InterPro" id="IPR010343">
    <property type="entry name" value="ArAE_1"/>
</dbReference>
<evidence type="ECO:0000256" key="3">
    <source>
        <dbReference type="ARBA" id="ARBA00022692"/>
    </source>
</evidence>
<protein>
    <submittedName>
        <fullName evidence="6">Aromatic acid exporter family protein</fullName>
    </submittedName>
</protein>
<keyword evidence="2" id="KW-1003">Cell membrane</keyword>
<reference evidence="6 7" key="1">
    <citation type="submission" date="2019-04" db="EMBL/GenBank/DDBJ databases">
        <title>Vagococcus sp. nov., isolated from faeces of yaks (Bos grunniens).</title>
        <authorList>
            <person name="Ge Y."/>
        </authorList>
    </citation>
    <scope>NUCLEOTIDE SEQUENCE [LARGE SCALE GENOMIC DNA]</scope>
    <source>
        <strain evidence="6 7">MN-17</strain>
    </source>
</reference>
<dbReference type="KEGG" id="vao:FA707_07635"/>
<dbReference type="Pfam" id="PF06081">
    <property type="entry name" value="ArAE_1"/>
    <property type="match status" value="1"/>
</dbReference>
<dbReference type="InterPro" id="IPR038323">
    <property type="entry name" value="ArAE_1_C_sf"/>
</dbReference>
<evidence type="ECO:0000256" key="4">
    <source>
        <dbReference type="ARBA" id="ARBA00022989"/>
    </source>
</evidence>
<organism evidence="6 7">
    <name type="scientific">Vagococcus zengguangii</name>
    <dbReference type="NCBI Taxonomy" id="2571750"/>
    <lineage>
        <taxon>Bacteria</taxon>
        <taxon>Bacillati</taxon>
        <taxon>Bacillota</taxon>
        <taxon>Bacilli</taxon>
        <taxon>Lactobacillales</taxon>
        <taxon>Enterococcaceae</taxon>
        <taxon>Vagococcus</taxon>
    </lineage>
</organism>
<dbReference type="OrthoDB" id="357521at2"/>
<comment type="subcellular location">
    <subcellularLocation>
        <location evidence="1">Cell membrane</location>
        <topology evidence="1">Multi-pass membrane protein</topology>
    </subcellularLocation>
</comment>
<sequence length="313" mass="35550">MKIGLRTVKTAISAPIAIFIAQQIGLLNPASAGIIAILSLTSTKRSTLKVGFERLLSLTLALVIAFVVYHLVGYNALSFGLFLLVFITLSNQFKLNEGIAVNSVLISQFITYKEMTVSNVLNAYFLMILGVGCALLANLYMPDLSKTLRSKQANIDEGIKRILHKMATELMKQQVPSAQAEIVAVKDELSAARKWSKTHTENHFFSDESYFQSYFSMRELQIQSLERMEVILQEIERVDNKGLEIAHILEETASEFSEANDGKLLLDKLQKVYYYYRQTALPINRQEFEDRASLFHFLQEFEHFLEIKKSFLS</sequence>
<evidence type="ECO:0000313" key="6">
    <source>
        <dbReference type="EMBL" id="QCI86842.1"/>
    </source>
</evidence>
<proteinExistence type="predicted"/>
<dbReference type="InterPro" id="IPR021062">
    <property type="entry name" value="ArAE_1_C"/>
</dbReference>
<accession>A0A4D7CUT8</accession>
<keyword evidence="4" id="KW-1133">Transmembrane helix</keyword>
<dbReference type="RefSeq" id="WP_136953664.1">
    <property type="nucleotide sequence ID" value="NZ_CP039712.1"/>
</dbReference>
<dbReference type="PANTHER" id="PTHR40064">
    <property type="entry name" value="MEMBRANE PROTEIN-RELATED"/>
    <property type="match status" value="1"/>
</dbReference>
<dbReference type="Proteomes" id="UP000298615">
    <property type="component" value="Chromosome"/>
</dbReference>
<name>A0A4D7CUT8_9ENTE</name>
<dbReference type="Pfam" id="PF11728">
    <property type="entry name" value="ArAE_1_C"/>
    <property type="match status" value="1"/>
</dbReference>
<dbReference type="PANTHER" id="PTHR40064:SF1">
    <property type="entry name" value="MEMBRANE PROTEIN"/>
    <property type="match status" value="1"/>
</dbReference>
<keyword evidence="7" id="KW-1185">Reference proteome</keyword>
<keyword evidence="5" id="KW-0472">Membrane</keyword>
<gene>
    <name evidence="6" type="ORF">FA707_07635</name>
</gene>
<evidence type="ECO:0000313" key="7">
    <source>
        <dbReference type="Proteomes" id="UP000298615"/>
    </source>
</evidence>
<dbReference type="InterPro" id="IPR052984">
    <property type="entry name" value="UPF0421"/>
</dbReference>
<dbReference type="GO" id="GO:0005886">
    <property type="term" value="C:plasma membrane"/>
    <property type="evidence" value="ECO:0007669"/>
    <property type="project" value="UniProtKB-SubCell"/>
</dbReference>
<evidence type="ECO:0000256" key="1">
    <source>
        <dbReference type="ARBA" id="ARBA00004651"/>
    </source>
</evidence>